<dbReference type="SUPFAM" id="SSF55729">
    <property type="entry name" value="Acyl-CoA N-acyltransferases (Nat)"/>
    <property type="match status" value="1"/>
</dbReference>
<reference evidence="4 5" key="1">
    <citation type="submission" date="2017-08" db="EMBL/GenBank/DDBJ databases">
        <authorList>
            <person name="de Groot N.N."/>
        </authorList>
    </citation>
    <scope>NUCLEOTIDE SEQUENCE [LARGE SCALE GENOMIC DNA]</scope>
    <source>
        <strain evidence="4 5">JC85</strain>
    </source>
</reference>
<evidence type="ECO:0000259" key="3">
    <source>
        <dbReference type="PROSITE" id="PS51186"/>
    </source>
</evidence>
<dbReference type="PANTHER" id="PTHR43800">
    <property type="entry name" value="PEPTIDYL-LYSINE N-ACETYLTRANSFERASE YJAB"/>
    <property type="match status" value="1"/>
</dbReference>
<dbReference type="GO" id="GO:0016747">
    <property type="term" value="F:acyltransferase activity, transferring groups other than amino-acyl groups"/>
    <property type="evidence" value="ECO:0007669"/>
    <property type="project" value="InterPro"/>
</dbReference>
<evidence type="ECO:0000313" key="4">
    <source>
        <dbReference type="EMBL" id="SOC42933.1"/>
    </source>
</evidence>
<gene>
    <name evidence="4" type="ORF">SAMN05892877_110217</name>
</gene>
<keyword evidence="2" id="KW-0012">Acyltransferase</keyword>
<sequence length="198" mass="22232">MLVDGYTKVPAGKLVAAVTCLEMRTPVKAARDLVPEGVTLERQEKPGLDWYRDLYLRVGGDWLWGSRLVLGDDALAAILEDPRVEVYAVVSGGRAEGILELDFREQDQCELAFFGLTSNVIGQGLGRWLMNRAIERAWSRPISRFWVHTCSLDSPQALDFYIRSGFVPYERMVEVFDDPRLTGVLPEHAAPQIPILRG</sequence>
<name>A0A285UMD4_9HYPH</name>
<dbReference type="CDD" id="cd04301">
    <property type="entry name" value="NAT_SF"/>
    <property type="match status" value="1"/>
</dbReference>
<dbReference type="PANTHER" id="PTHR43800:SF1">
    <property type="entry name" value="PEPTIDYL-LYSINE N-ACETYLTRANSFERASE YJAB"/>
    <property type="match status" value="1"/>
</dbReference>
<feature type="domain" description="N-acetyltransferase" evidence="3">
    <location>
        <begin position="38"/>
        <end position="191"/>
    </location>
</feature>
<evidence type="ECO:0000313" key="5">
    <source>
        <dbReference type="Proteomes" id="UP000219167"/>
    </source>
</evidence>
<dbReference type="RefSeq" id="WP_097141065.1">
    <property type="nucleotide sequence ID" value="NZ_OBQD01000010.1"/>
</dbReference>
<dbReference type="InterPro" id="IPR016181">
    <property type="entry name" value="Acyl_CoA_acyltransferase"/>
</dbReference>
<dbReference type="Pfam" id="PF00583">
    <property type="entry name" value="Acetyltransf_1"/>
    <property type="match status" value="1"/>
</dbReference>
<dbReference type="EMBL" id="OBQD01000010">
    <property type="protein sequence ID" value="SOC42933.1"/>
    <property type="molecule type" value="Genomic_DNA"/>
</dbReference>
<keyword evidence="1 4" id="KW-0808">Transferase</keyword>
<accession>A0A285UMD4</accession>
<dbReference type="Gene3D" id="3.40.630.30">
    <property type="match status" value="1"/>
</dbReference>
<evidence type="ECO:0000256" key="1">
    <source>
        <dbReference type="ARBA" id="ARBA00022679"/>
    </source>
</evidence>
<keyword evidence="5" id="KW-1185">Reference proteome</keyword>
<organism evidence="4 5">
    <name type="scientific">Rhizobium subbaraonis</name>
    <dbReference type="NCBI Taxonomy" id="908946"/>
    <lineage>
        <taxon>Bacteria</taxon>
        <taxon>Pseudomonadati</taxon>
        <taxon>Pseudomonadota</taxon>
        <taxon>Alphaproteobacteria</taxon>
        <taxon>Hyphomicrobiales</taxon>
        <taxon>Rhizobiaceae</taxon>
        <taxon>Rhizobium/Agrobacterium group</taxon>
        <taxon>Rhizobium</taxon>
    </lineage>
</organism>
<dbReference type="PROSITE" id="PS51186">
    <property type="entry name" value="GNAT"/>
    <property type="match status" value="1"/>
</dbReference>
<proteinExistence type="predicted"/>
<evidence type="ECO:0000256" key="2">
    <source>
        <dbReference type="ARBA" id="ARBA00023315"/>
    </source>
</evidence>
<dbReference type="AlphaFoldDB" id="A0A285UMD4"/>
<dbReference type="OrthoDB" id="275336at2"/>
<protein>
    <submittedName>
        <fullName evidence="4">Acetyltransferase (GNAT) family protein</fullName>
    </submittedName>
</protein>
<dbReference type="Proteomes" id="UP000219167">
    <property type="component" value="Unassembled WGS sequence"/>
</dbReference>
<dbReference type="InterPro" id="IPR000182">
    <property type="entry name" value="GNAT_dom"/>
</dbReference>